<dbReference type="PRINTS" id="PR01806">
    <property type="entry name" value="VIRFACTRMVIN"/>
</dbReference>
<comment type="subcellular location">
    <subcellularLocation>
        <location evidence="1">Cell membrane</location>
        <topology evidence="1">Multi-pass membrane protein</topology>
    </subcellularLocation>
</comment>
<keyword evidence="7 8" id="KW-0472">Membrane</keyword>
<keyword evidence="10" id="KW-1185">Reference proteome</keyword>
<evidence type="ECO:0000256" key="3">
    <source>
        <dbReference type="ARBA" id="ARBA00022692"/>
    </source>
</evidence>
<gene>
    <name evidence="9" type="primary">murJ</name>
    <name evidence="9" type="ORF">ACFQ16_10045</name>
</gene>
<protein>
    <submittedName>
        <fullName evidence="9">Murein biosynthesis integral membrane protein MurJ</fullName>
    </submittedName>
</protein>
<evidence type="ECO:0000256" key="8">
    <source>
        <dbReference type="SAM" id="Phobius"/>
    </source>
</evidence>
<feature type="transmembrane region" description="Helical" evidence="8">
    <location>
        <begin position="66"/>
        <end position="85"/>
    </location>
</feature>
<evidence type="ECO:0000256" key="1">
    <source>
        <dbReference type="ARBA" id="ARBA00004651"/>
    </source>
</evidence>
<evidence type="ECO:0000256" key="5">
    <source>
        <dbReference type="ARBA" id="ARBA00022984"/>
    </source>
</evidence>
<feature type="transmembrane region" description="Helical" evidence="8">
    <location>
        <begin position="106"/>
        <end position="132"/>
    </location>
</feature>
<dbReference type="Pfam" id="PF03023">
    <property type="entry name" value="MurJ"/>
    <property type="match status" value="1"/>
</dbReference>
<sequence length="536" mass="54494">MSAHAVLQPEAPRSATGRTVRRSAVVAGGVLVSRVTGLVRVIVLGAVFGPTYFANAFVTTNLVPNFIYTVIAGQALALVVVPSVVHALAHGGPEVATRMLGRVSGFVLTASAALAGVVALAAPVFAWCLGLGITDPVLREQTEYTAAVLVLLVAPQTVLYTAAALGAAAQQARERFALAAVAPAVENVVLIGVVVAMGLRWGAGLEVAEVPTDAIVFLGAGSTLAVASHAGLQLFGAARAGLPLRPSLRWRRDPEAVAALRRLRSSLSVPLAPAAALFVVLAVASTVPGGVLVVQTAYAVMQLPTALGARAVSTVVLPGMSAAAARDDQSAFAASWRQALTFAAMISMPPLLLVAGLAHPLAGALANGELHSGPLIDQIAACLAVIAVAQLAAGVHMVGRQALFAHLDTRCPRHASYALLAATLAVAAASLLLSDGQSRLVVLCAGLLAGELAGAAVVLAGLRAALRTQRWIDLGQLARMLLAALAMVPVVAFGRWLLTAGGAERVWSVVLLGGCGLAAVAVYAAVVRVGWSGWRP</sequence>
<evidence type="ECO:0000313" key="9">
    <source>
        <dbReference type="EMBL" id="MFD0920082.1"/>
    </source>
</evidence>
<evidence type="ECO:0000256" key="4">
    <source>
        <dbReference type="ARBA" id="ARBA00022960"/>
    </source>
</evidence>
<evidence type="ECO:0000313" key="10">
    <source>
        <dbReference type="Proteomes" id="UP001597018"/>
    </source>
</evidence>
<accession>A0ABW3FUX7</accession>
<dbReference type="PANTHER" id="PTHR47019:SF1">
    <property type="entry name" value="LIPID II FLIPPASE MURJ"/>
    <property type="match status" value="1"/>
</dbReference>
<proteinExistence type="predicted"/>
<dbReference type="InterPro" id="IPR051050">
    <property type="entry name" value="Lipid_II_flippase_MurJ/MviN"/>
</dbReference>
<evidence type="ECO:0000256" key="7">
    <source>
        <dbReference type="ARBA" id="ARBA00023136"/>
    </source>
</evidence>
<feature type="transmembrane region" description="Helical" evidence="8">
    <location>
        <begin position="440"/>
        <end position="465"/>
    </location>
</feature>
<feature type="transmembrane region" description="Helical" evidence="8">
    <location>
        <begin position="176"/>
        <end position="203"/>
    </location>
</feature>
<feature type="transmembrane region" description="Helical" evidence="8">
    <location>
        <begin position="378"/>
        <end position="403"/>
    </location>
</feature>
<keyword evidence="2" id="KW-1003">Cell membrane</keyword>
<evidence type="ECO:0000256" key="6">
    <source>
        <dbReference type="ARBA" id="ARBA00022989"/>
    </source>
</evidence>
<keyword evidence="5" id="KW-0573">Peptidoglycan synthesis</keyword>
<evidence type="ECO:0000256" key="2">
    <source>
        <dbReference type="ARBA" id="ARBA00022475"/>
    </source>
</evidence>
<dbReference type="PANTHER" id="PTHR47019">
    <property type="entry name" value="LIPID II FLIPPASE MURJ"/>
    <property type="match status" value="1"/>
</dbReference>
<dbReference type="RefSeq" id="WP_263247426.1">
    <property type="nucleotide sequence ID" value="NZ_BAABLT010000020.1"/>
</dbReference>
<keyword evidence="4" id="KW-0133">Cell shape</keyword>
<feature type="transmembrane region" description="Helical" evidence="8">
    <location>
        <begin position="477"/>
        <end position="498"/>
    </location>
</feature>
<feature type="transmembrane region" description="Helical" evidence="8">
    <location>
        <begin position="271"/>
        <end position="301"/>
    </location>
</feature>
<keyword evidence="3 8" id="KW-0812">Transmembrane</keyword>
<feature type="transmembrane region" description="Helical" evidence="8">
    <location>
        <begin position="510"/>
        <end position="531"/>
    </location>
</feature>
<dbReference type="InterPro" id="IPR004268">
    <property type="entry name" value="MurJ"/>
</dbReference>
<organism evidence="9 10">
    <name type="scientific">Saccharopolyspora rosea</name>
    <dbReference type="NCBI Taxonomy" id="524884"/>
    <lineage>
        <taxon>Bacteria</taxon>
        <taxon>Bacillati</taxon>
        <taxon>Actinomycetota</taxon>
        <taxon>Actinomycetes</taxon>
        <taxon>Pseudonocardiales</taxon>
        <taxon>Pseudonocardiaceae</taxon>
        <taxon>Saccharopolyspora</taxon>
    </lineage>
</organism>
<feature type="transmembrane region" description="Helical" evidence="8">
    <location>
        <begin position="415"/>
        <end position="434"/>
    </location>
</feature>
<dbReference type="EMBL" id="JBHTIW010000005">
    <property type="protein sequence ID" value="MFD0920082.1"/>
    <property type="molecule type" value="Genomic_DNA"/>
</dbReference>
<reference evidence="10" key="1">
    <citation type="journal article" date="2019" name="Int. J. Syst. Evol. Microbiol.">
        <title>The Global Catalogue of Microorganisms (GCM) 10K type strain sequencing project: providing services to taxonomists for standard genome sequencing and annotation.</title>
        <authorList>
            <consortium name="The Broad Institute Genomics Platform"/>
            <consortium name="The Broad Institute Genome Sequencing Center for Infectious Disease"/>
            <person name="Wu L."/>
            <person name="Ma J."/>
        </authorList>
    </citation>
    <scope>NUCLEOTIDE SEQUENCE [LARGE SCALE GENOMIC DNA]</scope>
    <source>
        <strain evidence="10">CCUG 56401</strain>
    </source>
</reference>
<name>A0ABW3FUX7_9PSEU</name>
<feature type="transmembrane region" description="Helical" evidence="8">
    <location>
        <begin position="339"/>
        <end position="358"/>
    </location>
</feature>
<feature type="transmembrane region" description="Helical" evidence="8">
    <location>
        <begin position="307"/>
        <end position="327"/>
    </location>
</feature>
<keyword evidence="6 8" id="KW-1133">Transmembrane helix</keyword>
<comment type="caution">
    <text evidence="9">The sequence shown here is derived from an EMBL/GenBank/DDBJ whole genome shotgun (WGS) entry which is preliminary data.</text>
</comment>
<feature type="transmembrane region" description="Helical" evidence="8">
    <location>
        <begin position="144"/>
        <end position="169"/>
    </location>
</feature>
<dbReference type="Proteomes" id="UP001597018">
    <property type="component" value="Unassembled WGS sequence"/>
</dbReference>